<dbReference type="RefSeq" id="WP_169385289.1">
    <property type="nucleotide sequence ID" value="NZ_JAAXLA010000099.1"/>
</dbReference>
<dbReference type="PANTHER" id="PTHR11496:SF102">
    <property type="entry name" value="ALCOHOL DEHYDROGENASE 4"/>
    <property type="match status" value="1"/>
</dbReference>
<feature type="domain" description="Fe-containing alcohol dehydrogenase-like C-terminal" evidence="5">
    <location>
        <begin position="210"/>
        <end position="403"/>
    </location>
</feature>
<feature type="domain" description="Alcohol dehydrogenase iron-type/glycerol dehydrogenase GldA" evidence="4">
    <location>
        <begin position="21"/>
        <end position="198"/>
    </location>
</feature>
<gene>
    <name evidence="6" type="ORF">HF526_31435</name>
</gene>
<name>A0ABX1SMI6_9PSEU</name>
<evidence type="ECO:0000256" key="1">
    <source>
        <dbReference type="ARBA" id="ARBA00007358"/>
    </source>
</evidence>
<proteinExistence type="inferred from homology"/>
<dbReference type="Gene3D" id="1.20.1090.10">
    <property type="entry name" value="Dehydroquinate synthase-like - alpha domain"/>
    <property type="match status" value="1"/>
</dbReference>
<dbReference type="InterPro" id="IPR018211">
    <property type="entry name" value="ADH_Fe_CS"/>
</dbReference>
<dbReference type="InterPro" id="IPR056798">
    <property type="entry name" value="ADH_Fe_C"/>
</dbReference>
<comment type="caution">
    <text evidence="6">The sequence shown here is derived from an EMBL/GenBank/DDBJ whole genome shotgun (WGS) entry which is preliminary data.</text>
</comment>
<comment type="similarity">
    <text evidence="1">Belongs to the iron-containing alcohol dehydrogenase family.</text>
</comment>
<dbReference type="PANTHER" id="PTHR11496">
    <property type="entry name" value="ALCOHOL DEHYDROGENASE"/>
    <property type="match status" value="1"/>
</dbReference>
<accession>A0ABX1SMI6</accession>
<evidence type="ECO:0000256" key="3">
    <source>
        <dbReference type="ARBA" id="ARBA00023027"/>
    </source>
</evidence>
<dbReference type="PROSITE" id="PS00060">
    <property type="entry name" value="ADH_IRON_2"/>
    <property type="match status" value="1"/>
</dbReference>
<keyword evidence="3" id="KW-0520">NAD</keyword>
<evidence type="ECO:0000259" key="5">
    <source>
        <dbReference type="Pfam" id="PF25137"/>
    </source>
</evidence>
<dbReference type="InterPro" id="IPR001670">
    <property type="entry name" value="ADH_Fe/GldA"/>
</dbReference>
<dbReference type="CDD" id="cd08192">
    <property type="entry name" value="MAR-like"/>
    <property type="match status" value="1"/>
</dbReference>
<dbReference type="Proteomes" id="UP000820669">
    <property type="component" value="Unassembled WGS sequence"/>
</dbReference>
<evidence type="ECO:0000313" key="7">
    <source>
        <dbReference type="Proteomes" id="UP000820669"/>
    </source>
</evidence>
<reference evidence="6 7" key="1">
    <citation type="submission" date="2020-04" db="EMBL/GenBank/DDBJ databases">
        <authorList>
            <person name="Klaysubun C."/>
            <person name="Duangmal K."/>
            <person name="Lipun K."/>
        </authorList>
    </citation>
    <scope>NUCLEOTIDE SEQUENCE [LARGE SCALE GENOMIC DNA]</scope>
    <source>
        <strain evidence="6 7">K10HN5</strain>
    </source>
</reference>
<dbReference type="EMBL" id="JAAXLA010000099">
    <property type="protein sequence ID" value="NMI01773.1"/>
    <property type="molecule type" value="Genomic_DNA"/>
</dbReference>
<dbReference type="SUPFAM" id="SSF56796">
    <property type="entry name" value="Dehydroquinate synthase-like"/>
    <property type="match status" value="1"/>
</dbReference>
<keyword evidence="7" id="KW-1185">Reference proteome</keyword>
<dbReference type="Gene3D" id="3.40.50.1970">
    <property type="match status" value="1"/>
</dbReference>
<dbReference type="InterPro" id="IPR039697">
    <property type="entry name" value="Alcohol_dehydrogenase_Fe"/>
</dbReference>
<dbReference type="Pfam" id="PF00465">
    <property type="entry name" value="Fe-ADH"/>
    <property type="match status" value="1"/>
</dbReference>
<dbReference type="Pfam" id="PF25137">
    <property type="entry name" value="ADH_Fe_C"/>
    <property type="match status" value="1"/>
</dbReference>
<keyword evidence="2" id="KW-0560">Oxidoreductase</keyword>
<evidence type="ECO:0000313" key="6">
    <source>
        <dbReference type="EMBL" id="NMI01773.1"/>
    </source>
</evidence>
<protein>
    <submittedName>
        <fullName evidence="6">Iron-containing alcohol dehydrogenase</fullName>
    </submittedName>
</protein>
<evidence type="ECO:0000259" key="4">
    <source>
        <dbReference type="Pfam" id="PF00465"/>
    </source>
</evidence>
<sequence length="403" mass="42026">MTTSTTPAPLAGRFDAIPLESVLFGPGSSGGLAAECERLGISRLLLIASPSLARAVDVHAMFDLATGGRVAGVFTGVRPHVPHDVVLAAAEAARAAGADGVLSVGGGSPIDLGKAVSLCVAEGVRTREELLRWRVVFSYPDTVEVPTTTAPQLPHIAVSTTLSAGEFTSIIGVTDTERLVKDLYITPSLVPRMVVLDPELAVHTPRDLWASTGMRAVDHAVEALCSTTAQPVTDALCADALHRLTRYLPASVRDATDLHAAGQCQIAAWQSIFGLTNVNLGLSHGIGHQLGARCGVPHGITSCVMLPAVLEYNLEHTRDPQARIAEIFAAASGVAADPAAGAGELVRRFIASLGLPTSLREIGVERSVFPALARDAMADLIVASNPRPVTGEDEVVTILESAY</sequence>
<evidence type="ECO:0000256" key="2">
    <source>
        <dbReference type="ARBA" id="ARBA00023002"/>
    </source>
</evidence>
<organism evidence="6 7">
    <name type="scientific">Pseudonocardia acidicola</name>
    <dbReference type="NCBI Taxonomy" id="2724939"/>
    <lineage>
        <taxon>Bacteria</taxon>
        <taxon>Bacillati</taxon>
        <taxon>Actinomycetota</taxon>
        <taxon>Actinomycetes</taxon>
        <taxon>Pseudonocardiales</taxon>
        <taxon>Pseudonocardiaceae</taxon>
        <taxon>Pseudonocardia</taxon>
    </lineage>
</organism>